<evidence type="ECO:0000313" key="3">
    <source>
        <dbReference type="Proteomes" id="UP000192721"/>
    </source>
</evidence>
<dbReference type="Proteomes" id="UP000192721">
    <property type="component" value="Unassembled WGS sequence"/>
</dbReference>
<protein>
    <submittedName>
        <fullName evidence="2">Uncharacterized protein</fullName>
    </submittedName>
</protein>
<comment type="caution">
    <text evidence="2">The sequence shown here is derived from an EMBL/GenBank/DDBJ whole genome shotgun (WGS) entry which is preliminary data.</text>
</comment>
<feature type="compositionally biased region" description="Basic and acidic residues" evidence="1">
    <location>
        <begin position="36"/>
        <end position="45"/>
    </location>
</feature>
<evidence type="ECO:0000256" key="1">
    <source>
        <dbReference type="SAM" id="MobiDB-lite"/>
    </source>
</evidence>
<dbReference type="EMBL" id="MUKV01000006">
    <property type="protein sequence ID" value="OQS42067.1"/>
    <property type="molecule type" value="Genomic_DNA"/>
</dbReference>
<accession>A0A1W0D4X2</accession>
<feature type="region of interest" description="Disordered" evidence="1">
    <location>
        <begin position="28"/>
        <end position="59"/>
    </location>
</feature>
<name>A0A1W0D4X2_9NEIS</name>
<sequence length="74" mass="7977">MTPYCDSAAALSKKSNAKRESLWQEAQATGLADGLQGERKADGRSKMGPGLENAPRRARKRELRCMAGGDISIL</sequence>
<proteinExistence type="predicted"/>
<dbReference type="AlphaFoldDB" id="A0A1W0D4X2"/>
<reference evidence="2 3" key="1">
    <citation type="submission" date="2017-02" db="EMBL/GenBank/DDBJ databases">
        <title>Chromobacterium haemolyticum H5244.</title>
        <authorList>
            <person name="Gulvik C.A."/>
        </authorList>
    </citation>
    <scope>NUCLEOTIDE SEQUENCE [LARGE SCALE GENOMIC DNA]</scope>
    <source>
        <strain evidence="2 3">H5244</strain>
    </source>
</reference>
<gene>
    <name evidence="2" type="ORF">B0T45_07530</name>
</gene>
<organism evidence="2 3">
    <name type="scientific">Chromobacterium haemolyticum</name>
    <dbReference type="NCBI Taxonomy" id="394935"/>
    <lineage>
        <taxon>Bacteria</taxon>
        <taxon>Pseudomonadati</taxon>
        <taxon>Pseudomonadota</taxon>
        <taxon>Betaproteobacteria</taxon>
        <taxon>Neisseriales</taxon>
        <taxon>Chromobacteriaceae</taxon>
        <taxon>Chromobacterium</taxon>
    </lineage>
</organism>
<evidence type="ECO:0000313" key="2">
    <source>
        <dbReference type="EMBL" id="OQS42067.1"/>
    </source>
</evidence>